<sequence>MKNVNMVFLLSVVYFLNITGCSKNDGSAELPVNDEFSGILLYDSGEHTYSLDLNTKARSIYFNRNTYSLNGWDVSWDGSIRLESEIVAGEFDEIKFKLVNTANNSIVKEFVYDSPNGEDRQISGLLSPDKSLILIQPDFEHGIVIIDTEGQVRHHLPMVNDTKLTLGDEVVWSSNNSILFTFEKFILKSDPPYTSITPVKELNYSDWGNIHTSADGSKISLRIDKHIYLMNADGTDLVQVTESDREEREAIFSPDGRYLLVAADYYPGTFHPGTWDLNIIPADGNKYKVGKKPGNGVLEIRRNDSKNVETASNQMLWR</sequence>
<name>A0A2S9JV22_9SPHI</name>
<comment type="caution">
    <text evidence="1">The sequence shown here is derived from an EMBL/GenBank/DDBJ whole genome shotgun (WGS) entry which is preliminary data.</text>
</comment>
<dbReference type="OrthoDB" id="698553at2"/>
<evidence type="ECO:0000313" key="2">
    <source>
        <dbReference type="Proteomes" id="UP000238642"/>
    </source>
</evidence>
<dbReference type="EMBL" id="PVBS01000001">
    <property type="protein sequence ID" value="PRD57108.1"/>
    <property type="molecule type" value="Genomic_DNA"/>
</dbReference>
<proteinExistence type="predicted"/>
<gene>
    <name evidence="1" type="ORF">C5749_07850</name>
</gene>
<accession>A0A2S9JV22</accession>
<organism evidence="1 2">
    <name type="scientific">Sphingobacterium gobiense</name>
    <dbReference type="NCBI Taxonomy" id="1382456"/>
    <lineage>
        <taxon>Bacteria</taxon>
        <taxon>Pseudomonadati</taxon>
        <taxon>Bacteroidota</taxon>
        <taxon>Sphingobacteriia</taxon>
        <taxon>Sphingobacteriales</taxon>
        <taxon>Sphingobacteriaceae</taxon>
        <taxon>Sphingobacterium</taxon>
    </lineage>
</organism>
<keyword evidence="2" id="KW-1185">Reference proteome</keyword>
<dbReference type="InterPro" id="IPR011042">
    <property type="entry name" value="6-blade_b-propeller_TolB-like"/>
</dbReference>
<dbReference type="RefSeq" id="WP_105724579.1">
    <property type="nucleotide sequence ID" value="NZ_PVBS01000001.1"/>
</dbReference>
<dbReference type="SUPFAM" id="SSF82171">
    <property type="entry name" value="DPP6 N-terminal domain-like"/>
    <property type="match status" value="1"/>
</dbReference>
<protein>
    <submittedName>
        <fullName evidence="1">Uncharacterized protein</fullName>
    </submittedName>
</protein>
<dbReference type="Gene3D" id="2.120.10.30">
    <property type="entry name" value="TolB, C-terminal domain"/>
    <property type="match status" value="1"/>
</dbReference>
<dbReference type="Proteomes" id="UP000238642">
    <property type="component" value="Unassembled WGS sequence"/>
</dbReference>
<reference evidence="1 2" key="1">
    <citation type="submission" date="2018-02" db="EMBL/GenBank/DDBJ databases">
        <title>The draft genome of Sphingobacterium gobiense H7.</title>
        <authorList>
            <person name="Li L."/>
            <person name="Liu L."/>
            <person name="Zhang X."/>
            <person name="Wang T."/>
            <person name="Liang L."/>
        </authorList>
    </citation>
    <scope>NUCLEOTIDE SEQUENCE [LARGE SCALE GENOMIC DNA]</scope>
    <source>
        <strain evidence="1 2">ACCC 05757</strain>
    </source>
</reference>
<evidence type="ECO:0000313" key="1">
    <source>
        <dbReference type="EMBL" id="PRD57108.1"/>
    </source>
</evidence>
<dbReference type="AlphaFoldDB" id="A0A2S9JV22"/>